<proteinExistence type="predicted"/>
<feature type="domain" description="SGNH hydrolase-type esterase" evidence="4">
    <location>
        <begin position="73"/>
        <end position="260"/>
    </location>
</feature>
<dbReference type="Proteomes" id="UP000781932">
    <property type="component" value="Unassembled WGS sequence"/>
</dbReference>
<evidence type="ECO:0000256" key="2">
    <source>
        <dbReference type="SAM" id="MobiDB-lite"/>
    </source>
</evidence>
<dbReference type="OrthoDB" id="3915838at2759"/>
<comment type="caution">
    <text evidence="5">The sequence shown here is derived from an EMBL/GenBank/DDBJ whole genome shotgun (WGS) entry which is preliminary data.</text>
</comment>
<dbReference type="Pfam" id="PF13517">
    <property type="entry name" value="FG-GAP_3"/>
    <property type="match status" value="2"/>
</dbReference>
<dbReference type="Gene3D" id="3.40.50.1110">
    <property type="entry name" value="SGNH hydrolase"/>
    <property type="match status" value="1"/>
</dbReference>
<feature type="compositionally biased region" description="Acidic residues" evidence="2">
    <location>
        <begin position="918"/>
        <end position="929"/>
    </location>
</feature>
<accession>A0A9P6LQC1</accession>
<dbReference type="GO" id="GO:0004622">
    <property type="term" value="F:phosphatidylcholine lysophospholipase activity"/>
    <property type="evidence" value="ECO:0007669"/>
    <property type="project" value="TreeGrafter"/>
</dbReference>
<evidence type="ECO:0000313" key="5">
    <source>
        <dbReference type="EMBL" id="KAF9880547.1"/>
    </source>
</evidence>
<feature type="signal peptide" evidence="3">
    <location>
        <begin position="1"/>
        <end position="23"/>
    </location>
</feature>
<dbReference type="InterPro" id="IPR036514">
    <property type="entry name" value="SGNH_hydro_sf"/>
</dbReference>
<gene>
    <name evidence="5" type="ORF">CkaCkLH20_01589</name>
</gene>
<keyword evidence="1 3" id="KW-0732">Signal</keyword>
<protein>
    <submittedName>
        <fullName evidence="5">Carbohydrate esterase family 3 protein</fullName>
    </submittedName>
</protein>
<reference evidence="5" key="2">
    <citation type="submission" date="2020-11" db="EMBL/GenBank/DDBJ databases">
        <title>Whole genome sequencing of Colletotrichum sp.</title>
        <authorList>
            <person name="Li H."/>
        </authorList>
    </citation>
    <scope>NUCLEOTIDE SEQUENCE</scope>
    <source>
        <strain evidence="5">CkLH20</strain>
    </source>
</reference>
<dbReference type="CDD" id="cd01833">
    <property type="entry name" value="XynB_like"/>
    <property type="match status" value="1"/>
</dbReference>
<name>A0A9P6LQC1_9PEZI</name>
<evidence type="ECO:0000313" key="6">
    <source>
        <dbReference type="Proteomes" id="UP000781932"/>
    </source>
</evidence>
<dbReference type="SUPFAM" id="SSF69318">
    <property type="entry name" value="Integrin alpha N-terminal domain"/>
    <property type="match status" value="2"/>
</dbReference>
<evidence type="ECO:0000256" key="1">
    <source>
        <dbReference type="ARBA" id="ARBA00022729"/>
    </source>
</evidence>
<organism evidence="5 6">
    <name type="scientific">Colletotrichum karsti</name>
    <dbReference type="NCBI Taxonomy" id="1095194"/>
    <lineage>
        <taxon>Eukaryota</taxon>
        <taxon>Fungi</taxon>
        <taxon>Dikarya</taxon>
        <taxon>Ascomycota</taxon>
        <taxon>Pezizomycotina</taxon>
        <taxon>Sordariomycetes</taxon>
        <taxon>Hypocreomycetidae</taxon>
        <taxon>Glomerellales</taxon>
        <taxon>Glomerellaceae</taxon>
        <taxon>Colletotrichum</taxon>
        <taxon>Colletotrichum boninense species complex</taxon>
    </lineage>
</organism>
<evidence type="ECO:0000259" key="4">
    <source>
        <dbReference type="Pfam" id="PF13472"/>
    </source>
</evidence>
<feature type="region of interest" description="Disordered" evidence="2">
    <location>
        <begin position="903"/>
        <end position="929"/>
    </location>
</feature>
<dbReference type="InterPro" id="IPR013517">
    <property type="entry name" value="FG-GAP"/>
</dbReference>
<dbReference type="Pfam" id="PF13472">
    <property type="entry name" value="Lipase_GDSL_2"/>
    <property type="match status" value="1"/>
</dbReference>
<dbReference type="GeneID" id="62157382"/>
<dbReference type="RefSeq" id="XP_038750008.1">
    <property type="nucleotide sequence ID" value="XM_038884308.1"/>
</dbReference>
<dbReference type="Gene3D" id="2.130.10.130">
    <property type="entry name" value="Integrin alpha, N-terminal"/>
    <property type="match status" value="1"/>
</dbReference>
<dbReference type="EMBL" id="JAATWM020000004">
    <property type="protein sequence ID" value="KAF9880547.1"/>
    <property type="molecule type" value="Genomic_DNA"/>
</dbReference>
<keyword evidence="6" id="KW-1185">Reference proteome</keyword>
<dbReference type="PANTHER" id="PTHR30383:SF31">
    <property type="entry name" value="SGNH HYDROLASE-TYPE ESTERASE DOMAIN-CONTAINING PROTEIN-RELATED"/>
    <property type="match status" value="1"/>
</dbReference>
<feature type="chain" id="PRO_5040148001" evidence="3">
    <location>
        <begin position="24"/>
        <end position="1399"/>
    </location>
</feature>
<sequence length="1399" mass="155820">MWHSASTMYCGLWLFLLLEWAVALPALPGDLNRRFLDHDLPHINITEHYGASMSPRSSLERRAKDFYLRIMPLGASITKGEPAPPDDQEKNGYRKPLRDRLREDGWEVNMVGSVEDWGTMSDRQNEGHPGWRISEIHSLARDTVRKWKPNLILINAGTNDATQNRDTEPASESHIRMEKMITELFSIVPETTIILSTLLPHSSTPEAAERIKAMNQETIKLVKKLEQVPGYRISLANMDDGFITLGDIFDGTHPTLLGRRKMAAVWHEAINRAEGNITRPSSDVDFDDGASDTTCDKKYGSGNAGGRAGWQVLGAADPLISDDGTYTHKSTPRGKLDHPIFWPETTKFYFTQLVNQGADRGGELDELVIAALHESGSRTISMAMNRGDGTFDEGVKLDISDGCIPRGIRWGDIDNDGLDDFICIAPDGAMFVSRNMGGNPPKFESLGQARGPTLGYKQEHVRLGDIDGDGRLDYCVVGDDGNIRCWRNGGVGKMPEYWQDMGSGQPVFLAKGMGDIRGVRFVDVNGDNRDDWVWIDTTGKTRIFINQRGEGKGMIPHWVEAAAGHGGGFDVKDDGSRDLIQFGRLYGSGRADYAFIDKSGCRKYLNTQMIFCTWDINVWENQGSGGKFQKGDGAYWGDMRGRGVDDYIWISPNGVVNVFPNQNTKEDTTKDATRGIWGVSIRALETGMDRRALHIGDWDGDGKDDVIGVDKASGALTVWYSRWNGGTDFKFDRKSIEGSDKCKQRWGVGYFDNGHHFADITGEGRVDYLCMEPDGRVTGWMNDKDSTLRSVGQVKFSEELDRANFRFADVDGDGRADLIWTDKFTGDGKVWKNMRELPENERMSGSKFHWDPKGALYLGSSRGPNLHFPNLGGQGRADMVEVNPVTAHGWAWYNMCTIGGGDDAESDPNLPEYTPAPPEDDPEVPDDEADAFCDSNASLRNPALWNELGMGTWLEQRTRYYANSEEGWPRLAENEDGGVPRVMAWFNLRTEDRRLNWPGQKCQDITGECSLDSSDYLDNCHGRGRRSFALWTMANYAHFRQLHAETITIEGLNTALKLPLLSTTFINSKYGSDLSMGAGAWLTLAAGFATTISAVAIPATGPIGAFFGGLLTVASAIAGSSSDPTFDPRFDTWAQLSADFGKAQEMARDMFAAQYNKLLRDMPPDHDEKAGTELALLLKSGAFASQDIGTGSTEIDTGVQRRMLTASLITAMWNSQRVFAVKFGKDKVKFKDNRDNDIHYDPCFGKGIDENVAKHEICFDENTNWLIIEHPKELRDDGDLWRNFGQDAKSLDTFDFTPEQVIRSAERTQQQTGGFKSTDPNTMADYLLSIGQDPNREGFDIQELVRFNIPVCDMDKLDLEAVYCTPSSHDWCIFQAIIRTCEGMYLSETVGWPYKLGDD</sequence>
<evidence type="ECO:0000256" key="3">
    <source>
        <dbReference type="SAM" id="SignalP"/>
    </source>
</evidence>
<dbReference type="PANTHER" id="PTHR30383">
    <property type="entry name" value="THIOESTERASE 1/PROTEASE 1/LYSOPHOSPHOLIPASE L1"/>
    <property type="match status" value="1"/>
</dbReference>
<dbReference type="InterPro" id="IPR013830">
    <property type="entry name" value="SGNH_hydro"/>
</dbReference>
<dbReference type="SUPFAM" id="SSF52266">
    <property type="entry name" value="SGNH hydrolase"/>
    <property type="match status" value="1"/>
</dbReference>
<reference evidence="5" key="1">
    <citation type="submission" date="2020-03" db="EMBL/GenBank/DDBJ databases">
        <authorList>
            <person name="He L."/>
        </authorList>
    </citation>
    <scope>NUCLEOTIDE SEQUENCE</scope>
    <source>
        <strain evidence="5">CkLH20</strain>
    </source>
</reference>
<dbReference type="InterPro" id="IPR051532">
    <property type="entry name" value="Ester_Hydrolysis_Enzymes"/>
</dbReference>
<dbReference type="InterPro" id="IPR028994">
    <property type="entry name" value="Integrin_alpha_N"/>
</dbReference>